<evidence type="ECO:0000256" key="6">
    <source>
        <dbReference type="ARBA" id="ARBA00022777"/>
    </source>
</evidence>
<dbReference type="AlphaFoldDB" id="A0A372EGE3"/>
<keyword evidence="6" id="KW-0418">Kinase</keyword>
<dbReference type="Pfam" id="PF08447">
    <property type="entry name" value="PAS_3"/>
    <property type="match status" value="1"/>
</dbReference>
<dbReference type="EC" id="2.7.13.3" evidence="2"/>
<accession>A0A372EGE3</accession>
<dbReference type="NCBIfam" id="TIGR00229">
    <property type="entry name" value="sensory_box"/>
    <property type="match status" value="1"/>
</dbReference>
<feature type="modified residue" description="4-aspartylphosphate" evidence="9">
    <location>
        <position position="598"/>
    </location>
</feature>
<dbReference type="InterPro" id="IPR000014">
    <property type="entry name" value="PAS"/>
</dbReference>
<dbReference type="SMART" id="SM00448">
    <property type="entry name" value="REC"/>
    <property type="match status" value="1"/>
</dbReference>
<dbReference type="InterPro" id="IPR013655">
    <property type="entry name" value="PAS_fold_3"/>
</dbReference>
<feature type="domain" description="Response regulatory" evidence="11">
    <location>
        <begin position="547"/>
        <end position="663"/>
    </location>
</feature>
<comment type="catalytic activity">
    <reaction evidence="1">
        <text>ATP + protein L-histidine = ADP + protein N-phospho-L-histidine.</text>
        <dbReference type="EC" id="2.7.13.3"/>
    </reaction>
</comment>
<dbReference type="PANTHER" id="PTHR43065:SF46">
    <property type="entry name" value="C4-DICARBOXYLATE TRANSPORT SENSOR PROTEIN DCTB"/>
    <property type="match status" value="1"/>
</dbReference>
<dbReference type="PANTHER" id="PTHR43065">
    <property type="entry name" value="SENSOR HISTIDINE KINASE"/>
    <property type="match status" value="1"/>
</dbReference>
<dbReference type="EMBL" id="QVLS01000011">
    <property type="protein sequence ID" value="RFP77465.1"/>
    <property type="molecule type" value="Genomic_DNA"/>
</dbReference>
<reference evidence="13 14" key="1">
    <citation type="submission" date="2018-08" db="EMBL/GenBank/DDBJ databases">
        <title>Hydrogenophaga sp. LA-38 isolated from sludge.</title>
        <authorList>
            <person name="Im W.-T."/>
        </authorList>
    </citation>
    <scope>NUCLEOTIDE SEQUENCE [LARGE SCALE GENOMIC DNA]</scope>
    <source>
        <strain evidence="13 14">LA-38</strain>
    </source>
</reference>
<dbReference type="SUPFAM" id="SSF47384">
    <property type="entry name" value="Homodimeric domain of signal transducing histidine kinase"/>
    <property type="match status" value="1"/>
</dbReference>
<keyword evidence="8" id="KW-0902">Two-component regulatory system</keyword>
<keyword evidence="4" id="KW-0808">Transferase</keyword>
<name>A0A372EGE3_9BURK</name>
<keyword evidence="14" id="KW-1185">Reference proteome</keyword>
<dbReference type="SUPFAM" id="SSF55785">
    <property type="entry name" value="PYP-like sensor domain (PAS domain)"/>
    <property type="match status" value="2"/>
</dbReference>
<evidence type="ECO:0000256" key="9">
    <source>
        <dbReference type="PROSITE-ProRule" id="PRU00169"/>
    </source>
</evidence>
<dbReference type="Gene3D" id="3.40.50.2300">
    <property type="match status" value="1"/>
</dbReference>
<feature type="domain" description="PAS" evidence="12">
    <location>
        <begin position="144"/>
        <end position="216"/>
    </location>
</feature>
<evidence type="ECO:0000256" key="2">
    <source>
        <dbReference type="ARBA" id="ARBA00012438"/>
    </source>
</evidence>
<dbReference type="Pfam" id="PF00072">
    <property type="entry name" value="Response_reg"/>
    <property type="match status" value="1"/>
</dbReference>
<dbReference type="Gene3D" id="3.30.565.10">
    <property type="entry name" value="Histidine kinase-like ATPase, C-terminal domain"/>
    <property type="match status" value="1"/>
</dbReference>
<dbReference type="InterPro" id="IPR035965">
    <property type="entry name" value="PAS-like_dom_sf"/>
</dbReference>
<dbReference type="SMART" id="SM00387">
    <property type="entry name" value="HATPase_c"/>
    <property type="match status" value="1"/>
</dbReference>
<dbReference type="InterPro" id="IPR001789">
    <property type="entry name" value="Sig_transdc_resp-reg_receiver"/>
</dbReference>
<dbReference type="Proteomes" id="UP000261931">
    <property type="component" value="Unassembled WGS sequence"/>
</dbReference>
<dbReference type="Pfam" id="PF08448">
    <property type="entry name" value="PAS_4"/>
    <property type="match status" value="1"/>
</dbReference>
<dbReference type="InterPro" id="IPR004358">
    <property type="entry name" value="Sig_transdc_His_kin-like_C"/>
</dbReference>
<keyword evidence="3 9" id="KW-0597">Phosphoprotein</keyword>
<dbReference type="SMART" id="SM00388">
    <property type="entry name" value="HisKA"/>
    <property type="match status" value="1"/>
</dbReference>
<dbReference type="InterPro" id="IPR011006">
    <property type="entry name" value="CheY-like_superfamily"/>
</dbReference>
<evidence type="ECO:0000313" key="13">
    <source>
        <dbReference type="EMBL" id="RFP77465.1"/>
    </source>
</evidence>
<dbReference type="InterPro" id="IPR036097">
    <property type="entry name" value="HisK_dim/P_sf"/>
</dbReference>
<dbReference type="CDD" id="cd00130">
    <property type="entry name" value="PAS"/>
    <property type="match status" value="1"/>
</dbReference>
<keyword evidence="5" id="KW-0547">Nucleotide-binding</keyword>
<dbReference type="PROSITE" id="PS50112">
    <property type="entry name" value="PAS"/>
    <property type="match status" value="1"/>
</dbReference>
<evidence type="ECO:0000256" key="8">
    <source>
        <dbReference type="ARBA" id="ARBA00023012"/>
    </source>
</evidence>
<dbReference type="PRINTS" id="PR00344">
    <property type="entry name" value="BCTRLSENSOR"/>
</dbReference>
<comment type="caution">
    <text evidence="13">The sequence shown here is derived from an EMBL/GenBank/DDBJ whole genome shotgun (WGS) entry which is preliminary data.</text>
</comment>
<dbReference type="Gene3D" id="3.30.450.20">
    <property type="entry name" value="PAS domain"/>
    <property type="match status" value="2"/>
</dbReference>
<evidence type="ECO:0000256" key="1">
    <source>
        <dbReference type="ARBA" id="ARBA00000085"/>
    </source>
</evidence>
<gene>
    <name evidence="13" type="ORF">DY262_17085</name>
</gene>
<dbReference type="InterPro" id="IPR003594">
    <property type="entry name" value="HATPase_dom"/>
</dbReference>
<evidence type="ECO:0000256" key="7">
    <source>
        <dbReference type="ARBA" id="ARBA00022840"/>
    </source>
</evidence>
<dbReference type="PROSITE" id="PS50110">
    <property type="entry name" value="RESPONSE_REGULATORY"/>
    <property type="match status" value="1"/>
</dbReference>
<organism evidence="13 14">
    <name type="scientific">Hydrogenophaga borbori</name>
    <dbReference type="NCBI Taxonomy" id="2294117"/>
    <lineage>
        <taxon>Bacteria</taxon>
        <taxon>Pseudomonadati</taxon>
        <taxon>Pseudomonadota</taxon>
        <taxon>Betaproteobacteria</taxon>
        <taxon>Burkholderiales</taxon>
        <taxon>Comamonadaceae</taxon>
        <taxon>Hydrogenophaga</taxon>
    </lineage>
</organism>
<evidence type="ECO:0000259" key="12">
    <source>
        <dbReference type="PROSITE" id="PS50112"/>
    </source>
</evidence>
<dbReference type="Gene3D" id="1.10.287.130">
    <property type="match status" value="1"/>
</dbReference>
<dbReference type="Pfam" id="PF00512">
    <property type="entry name" value="HisKA"/>
    <property type="match status" value="1"/>
</dbReference>
<dbReference type="InterPro" id="IPR005467">
    <property type="entry name" value="His_kinase_dom"/>
</dbReference>
<proteinExistence type="predicted"/>
<dbReference type="Pfam" id="PF02518">
    <property type="entry name" value="HATPase_c"/>
    <property type="match status" value="1"/>
</dbReference>
<evidence type="ECO:0000256" key="4">
    <source>
        <dbReference type="ARBA" id="ARBA00022679"/>
    </source>
</evidence>
<dbReference type="InterPro" id="IPR003661">
    <property type="entry name" value="HisK_dim/P_dom"/>
</dbReference>
<evidence type="ECO:0000313" key="14">
    <source>
        <dbReference type="Proteomes" id="UP000261931"/>
    </source>
</evidence>
<feature type="domain" description="Histidine kinase" evidence="10">
    <location>
        <begin position="291"/>
        <end position="522"/>
    </location>
</feature>
<dbReference type="RefSeq" id="WP_116960307.1">
    <property type="nucleotide sequence ID" value="NZ_QVLS01000011.1"/>
</dbReference>
<dbReference type="InterPro" id="IPR013656">
    <property type="entry name" value="PAS_4"/>
</dbReference>
<evidence type="ECO:0000256" key="5">
    <source>
        <dbReference type="ARBA" id="ARBA00022741"/>
    </source>
</evidence>
<dbReference type="SUPFAM" id="SSF55874">
    <property type="entry name" value="ATPase domain of HSP90 chaperone/DNA topoisomerase II/histidine kinase"/>
    <property type="match status" value="1"/>
</dbReference>
<evidence type="ECO:0000256" key="3">
    <source>
        <dbReference type="ARBA" id="ARBA00022553"/>
    </source>
</evidence>
<dbReference type="GO" id="GO:0000155">
    <property type="term" value="F:phosphorelay sensor kinase activity"/>
    <property type="evidence" value="ECO:0007669"/>
    <property type="project" value="InterPro"/>
</dbReference>
<evidence type="ECO:0000259" key="11">
    <source>
        <dbReference type="PROSITE" id="PS50110"/>
    </source>
</evidence>
<dbReference type="SMART" id="SM00091">
    <property type="entry name" value="PAS"/>
    <property type="match status" value="2"/>
</dbReference>
<dbReference type="InterPro" id="IPR036890">
    <property type="entry name" value="HATPase_C_sf"/>
</dbReference>
<dbReference type="CDD" id="cd00082">
    <property type="entry name" value="HisKA"/>
    <property type="match status" value="1"/>
</dbReference>
<sequence length="673" mass="74268">MNLSSGSQETPDEFAQLDAFALLVQGALLRYDFDARGQGSLVYISEGCTELWGVDAATILAHEAVIWLMAPREQRRLLRGGFREATRRGTPWAHEWRIVDARGHHKWLRGMGKPRPQPDGRVHWTVLVSDVTDSVRARSLDLASDDRFRRIFDSIPNIAVQAYGPDMIVRYWNKGSEHVYGYRADEAIGRSMLELVIPPALRGSFDRNHQRTLDGRATLNTGVHWLLRQDGSPVEVQCSEIITEHPERGVEIFCIDFDLTERRRAEDQRLALEAQLRESQKLEALGTLAGGVAHDFNNILAAILGNARLALDDAREAPAVAESVGEILKAGARAKDLVRRILAFSRRQALQRRVMPLQAVVDESVRLLRATIPKGVELSVRCDPDTPPVLADPTQLQQVLLNLCTNAWQAMPERSRGRLEIELRPHAGPPPLPVAGVLAQGPTQDWPALGVHLSVRDNGMGMDEATLAHLFEPFFTTKPPGEGTGLGLAVVHGILRDHQAVVQVRSRPGEGTRFDLYFRAVAAPVDGGEPAAAPEDRRTTPAVRGARILYVDDDELIADLMQRLLRRAGHEPRVFTSPIEALRAVRSGEVDYELAILDHSMPGMNGVELVRALRAHQPGAAMAITSGYLSTELRREAAAAGITELIDKPNTGEDLLAAIDRLVQRLRQPCTPG</sequence>
<dbReference type="SUPFAM" id="SSF52172">
    <property type="entry name" value="CheY-like"/>
    <property type="match status" value="1"/>
</dbReference>
<dbReference type="GO" id="GO:0005524">
    <property type="term" value="F:ATP binding"/>
    <property type="evidence" value="ECO:0007669"/>
    <property type="project" value="UniProtKB-KW"/>
</dbReference>
<evidence type="ECO:0000259" key="10">
    <source>
        <dbReference type="PROSITE" id="PS50109"/>
    </source>
</evidence>
<dbReference type="PROSITE" id="PS50109">
    <property type="entry name" value="HIS_KIN"/>
    <property type="match status" value="1"/>
</dbReference>
<keyword evidence="7" id="KW-0067">ATP-binding</keyword>
<protein>
    <recommendedName>
        <fullName evidence="2">histidine kinase</fullName>
        <ecNumber evidence="2">2.7.13.3</ecNumber>
    </recommendedName>
</protein>